<keyword evidence="2" id="KW-0732">Signal</keyword>
<reference evidence="4" key="1">
    <citation type="submission" date="2016-10" db="EMBL/GenBank/DDBJ databases">
        <authorList>
            <person name="Varghese N."/>
        </authorList>
    </citation>
    <scope>NUCLEOTIDE SEQUENCE [LARGE SCALE GENOMIC DNA]</scope>
    <source>
        <strain evidence="4">HL 19</strain>
    </source>
</reference>
<feature type="chain" id="PRO_5010356998" evidence="2">
    <location>
        <begin position="20"/>
        <end position="171"/>
    </location>
</feature>
<dbReference type="AlphaFoldDB" id="A0A1G5EUR3"/>
<feature type="compositionally biased region" description="Basic and acidic residues" evidence="1">
    <location>
        <begin position="55"/>
        <end position="67"/>
    </location>
</feature>
<accession>A0A1G5EUR3</accession>
<feature type="signal peptide" evidence="2">
    <location>
        <begin position="1"/>
        <end position="19"/>
    </location>
</feature>
<sequence length="171" mass="19049">MIRTLLLLTALLLPTTALAVPAGVPLWEDAATGMDQEEVLARFPEARALAPDEGDQPKRPEQGKERVRIPEVEIAGERYRAGFYFLEGALARVVLEMPRAEGMPFSRGLKLTEEVRDALTQTYGEPASKDSSGKGYMVEWRDGPTVIRLVVLTQTYKVKKFEIIYEAAPQD</sequence>
<name>A0A1G5EUR3_9GAMM</name>
<gene>
    <name evidence="3" type="ORF">SAMN05661077_1781</name>
</gene>
<proteinExistence type="predicted"/>
<evidence type="ECO:0000256" key="1">
    <source>
        <dbReference type="SAM" id="MobiDB-lite"/>
    </source>
</evidence>
<evidence type="ECO:0000313" key="4">
    <source>
        <dbReference type="Proteomes" id="UP000183104"/>
    </source>
</evidence>
<feature type="region of interest" description="Disordered" evidence="1">
    <location>
        <begin position="47"/>
        <end position="67"/>
    </location>
</feature>
<evidence type="ECO:0000313" key="3">
    <source>
        <dbReference type="EMBL" id="SCY30702.1"/>
    </source>
</evidence>
<evidence type="ECO:0000256" key="2">
    <source>
        <dbReference type="SAM" id="SignalP"/>
    </source>
</evidence>
<organism evidence="3 4">
    <name type="scientific">Thiohalorhabdus denitrificans</name>
    <dbReference type="NCBI Taxonomy" id="381306"/>
    <lineage>
        <taxon>Bacteria</taxon>
        <taxon>Pseudomonadati</taxon>
        <taxon>Pseudomonadota</taxon>
        <taxon>Gammaproteobacteria</taxon>
        <taxon>Thiohalorhabdales</taxon>
        <taxon>Thiohalorhabdaceae</taxon>
        <taxon>Thiohalorhabdus</taxon>
    </lineage>
</organism>
<dbReference type="Proteomes" id="UP000183104">
    <property type="component" value="Unassembled WGS sequence"/>
</dbReference>
<dbReference type="RefSeq" id="WP_143004118.1">
    <property type="nucleotide sequence ID" value="NZ_FMUN01000004.1"/>
</dbReference>
<dbReference type="EMBL" id="FMUN01000004">
    <property type="protein sequence ID" value="SCY30702.1"/>
    <property type="molecule type" value="Genomic_DNA"/>
</dbReference>
<keyword evidence="4" id="KW-1185">Reference proteome</keyword>
<dbReference type="STRING" id="381306.AN478_02905"/>
<protein>
    <submittedName>
        <fullName evidence="3">Uncharacterized protein</fullName>
    </submittedName>
</protein>